<keyword evidence="3 8" id="KW-0337">GPI-anchor biosynthesis</keyword>
<organism evidence="9 10">
    <name type="scientific">Folsomia candida</name>
    <name type="common">Springtail</name>
    <dbReference type="NCBI Taxonomy" id="158441"/>
    <lineage>
        <taxon>Eukaryota</taxon>
        <taxon>Metazoa</taxon>
        <taxon>Ecdysozoa</taxon>
        <taxon>Arthropoda</taxon>
        <taxon>Hexapoda</taxon>
        <taxon>Collembola</taxon>
        <taxon>Entomobryomorpha</taxon>
        <taxon>Isotomoidea</taxon>
        <taxon>Isotomidae</taxon>
        <taxon>Proisotominae</taxon>
        <taxon>Folsomia</taxon>
    </lineage>
</organism>
<comment type="caution">
    <text evidence="9">The sequence shown here is derived from an EMBL/GenBank/DDBJ whole genome shotgun (WGS) entry which is preliminary data.</text>
</comment>
<dbReference type="GO" id="GO:0006506">
    <property type="term" value="P:GPI anchor biosynthetic process"/>
    <property type="evidence" value="ECO:0007669"/>
    <property type="project" value="UniProtKB-KW"/>
</dbReference>
<evidence type="ECO:0000256" key="5">
    <source>
        <dbReference type="ARBA" id="ARBA00022729"/>
    </source>
</evidence>
<dbReference type="PANTHER" id="PTHR13148">
    <property type="entry name" value="PER1-RELATED"/>
    <property type="match status" value="1"/>
</dbReference>
<feature type="chain" id="PRO_5013211650" description="Post-GPI attachment to proteins factor 3" evidence="8">
    <location>
        <begin position="28"/>
        <end position="322"/>
    </location>
</feature>
<dbReference type="PANTHER" id="PTHR13148:SF0">
    <property type="entry name" value="POST-GPI ATTACHMENT TO PROTEINS FACTOR 3"/>
    <property type="match status" value="1"/>
</dbReference>
<keyword evidence="5 8" id="KW-0732">Signal</keyword>
<dbReference type="GO" id="GO:0005789">
    <property type="term" value="C:endoplasmic reticulum membrane"/>
    <property type="evidence" value="ECO:0007669"/>
    <property type="project" value="TreeGrafter"/>
</dbReference>
<evidence type="ECO:0000256" key="7">
    <source>
        <dbReference type="ARBA" id="ARBA00023136"/>
    </source>
</evidence>
<keyword evidence="4 8" id="KW-0812">Transmembrane</keyword>
<evidence type="ECO:0000256" key="8">
    <source>
        <dbReference type="RuleBase" id="RU365066"/>
    </source>
</evidence>
<feature type="transmembrane region" description="Helical" evidence="8">
    <location>
        <begin position="197"/>
        <end position="218"/>
    </location>
</feature>
<feature type="signal peptide" evidence="8">
    <location>
        <begin position="1"/>
        <end position="27"/>
    </location>
</feature>
<accession>A0A226E3G5</accession>
<dbReference type="Proteomes" id="UP000198287">
    <property type="component" value="Unassembled WGS sequence"/>
</dbReference>
<dbReference type="OMA" id="DFMIEDC"/>
<comment type="similarity">
    <text evidence="2 8">Belongs to the PGAP3 family.</text>
</comment>
<evidence type="ECO:0000313" key="9">
    <source>
        <dbReference type="EMBL" id="OXA51820.1"/>
    </source>
</evidence>
<keyword evidence="6 8" id="KW-1133">Transmembrane helix</keyword>
<feature type="transmembrane region" description="Helical" evidence="8">
    <location>
        <begin position="260"/>
        <end position="282"/>
    </location>
</feature>
<comment type="subcellular location">
    <subcellularLocation>
        <location evidence="1">Endomembrane system</location>
        <topology evidence="1">Multi-pass membrane protein</topology>
    </subcellularLocation>
    <subcellularLocation>
        <location evidence="8">Golgi apparatus membrane</location>
        <topology evidence="8">Multi-pass membrane protein</topology>
    </subcellularLocation>
</comment>
<dbReference type="Pfam" id="PF04080">
    <property type="entry name" value="Per1"/>
    <property type="match status" value="1"/>
</dbReference>
<keyword evidence="8" id="KW-0333">Golgi apparatus</keyword>
<reference evidence="9 10" key="1">
    <citation type="submission" date="2015-12" db="EMBL/GenBank/DDBJ databases">
        <title>The genome of Folsomia candida.</title>
        <authorList>
            <person name="Faddeeva A."/>
            <person name="Derks M.F."/>
            <person name="Anvar Y."/>
            <person name="Smit S."/>
            <person name="Van Straalen N."/>
            <person name="Roelofs D."/>
        </authorList>
    </citation>
    <scope>NUCLEOTIDE SEQUENCE [LARGE SCALE GENOMIC DNA]</scope>
    <source>
        <strain evidence="9 10">VU population</strain>
        <tissue evidence="9">Whole body</tissue>
    </source>
</reference>
<dbReference type="STRING" id="158441.A0A226E3G5"/>
<sequence length="322" mass="37508">MRRWSSGLVGVVLLLLSLVALTDVTTASRGDRDYTFHNCMKKCKDQQCEGNEYKNQLEHLRKLMWFCDDECKYNCMWQTVVAFQQHQIPVPQFFGKWPFTRLWGIQEPASVLFSLFNLLGHATGLLRLRCNVPKNAPLLSLWYIFGAVCINGWVWSIVFHTRDFPITEIMDYLSAFSMNAFSFFAVFVRLSQKWMCLQVITTGVLILSFCAYHVHYLTFVHFDYGYNMKANIAMGVLNAACWLFWSGLNRKTHQHVWKCAVFVALAVLSLCLEILDFPPFYWAIDAHALWHLVTAPITLIWYSFLIDDCKYLLEENKAKKMI</sequence>
<gene>
    <name evidence="9" type="ORF">Fcan01_13256</name>
</gene>
<feature type="transmembrane region" description="Helical" evidence="8">
    <location>
        <begin position="172"/>
        <end position="190"/>
    </location>
</feature>
<dbReference type="GO" id="GO:0016788">
    <property type="term" value="F:hydrolase activity, acting on ester bonds"/>
    <property type="evidence" value="ECO:0007669"/>
    <property type="project" value="TreeGrafter"/>
</dbReference>
<feature type="transmembrane region" description="Helical" evidence="8">
    <location>
        <begin position="288"/>
        <end position="313"/>
    </location>
</feature>
<evidence type="ECO:0000256" key="2">
    <source>
        <dbReference type="ARBA" id="ARBA00006387"/>
    </source>
</evidence>
<evidence type="ECO:0000313" key="10">
    <source>
        <dbReference type="Proteomes" id="UP000198287"/>
    </source>
</evidence>
<comment type="function">
    <text evidence="8">Involved in the lipid remodeling steps of GPI-anchor maturation.</text>
</comment>
<keyword evidence="10" id="KW-1185">Reference proteome</keyword>
<keyword evidence="7 8" id="KW-0472">Membrane</keyword>
<name>A0A226E3G5_FOLCA</name>
<dbReference type="InterPro" id="IPR007217">
    <property type="entry name" value="Per1-like"/>
</dbReference>
<protein>
    <recommendedName>
        <fullName evidence="8">Post-GPI attachment to proteins factor 3</fullName>
    </recommendedName>
</protein>
<proteinExistence type="inferred from homology"/>
<dbReference type="OrthoDB" id="504708at2759"/>
<dbReference type="GO" id="GO:0000139">
    <property type="term" value="C:Golgi membrane"/>
    <property type="evidence" value="ECO:0007669"/>
    <property type="project" value="UniProtKB-SubCell"/>
</dbReference>
<evidence type="ECO:0000256" key="3">
    <source>
        <dbReference type="ARBA" id="ARBA00022502"/>
    </source>
</evidence>
<dbReference type="AlphaFoldDB" id="A0A226E3G5"/>
<feature type="transmembrane region" description="Helical" evidence="8">
    <location>
        <begin position="140"/>
        <end position="160"/>
    </location>
</feature>
<evidence type="ECO:0000256" key="6">
    <source>
        <dbReference type="ARBA" id="ARBA00022989"/>
    </source>
</evidence>
<feature type="transmembrane region" description="Helical" evidence="8">
    <location>
        <begin position="230"/>
        <end position="248"/>
    </location>
</feature>
<dbReference type="EMBL" id="LNIX01000007">
    <property type="protein sequence ID" value="OXA51820.1"/>
    <property type="molecule type" value="Genomic_DNA"/>
</dbReference>
<evidence type="ECO:0000256" key="1">
    <source>
        <dbReference type="ARBA" id="ARBA00004127"/>
    </source>
</evidence>
<feature type="transmembrane region" description="Helical" evidence="8">
    <location>
        <begin position="109"/>
        <end position="128"/>
    </location>
</feature>
<evidence type="ECO:0000256" key="4">
    <source>
        <dbReference type="ARBA" id="ARBA00022692"/>
    </source>
</evidence>